<proteinExistence type="inferred from homology"/>
<feature type="transmembrane region" description="Helical" evidence="5">
    <location>
        <begin position="96"/>
        <end position="120"/>
    </location>
</feature>
<feature type="transmembrane region" description="Helical" evidence="5">
    <location>
        <begin position="35"/>
        <end position="56"/>
    </location>
</feature>
<evidence type="ECO:0000313" key="7">
    <source>
        <dbReference type="Proteomes" id="UP000653305"/>
    </source>
</evidence>
<comment type="caution">
    <text evidence="6">The sequence shown here is derived from an EMBL/GenBank/DDBJ whole genome shotgun (WGS) entry which is preliminary data.</text>
</comment>
<dbReference type="InterPro" id="IPR006214">
    <property type="entry name" value="Bax_inhibitor_1-related"/>
</dbReference>
<evidence type="ECO:0000313" key="6">
    <source>
        <dbReference type="EMBL" id="GFQ07451.1"/>
    </source>
</evidence>
<keyword evidence="7" id="KW-1185">Reference proteome</keyword>
<comment type="similarity">
    <text evidence="5">Belongs to the BI1 family.</text>
</comment>
<name>A0A830D5T3_9LAMI</name>
<feature type="transmembrane region" description="Helical" evidence="5">
    <location>
        <begin position="184"/>
        <end position="202"/>
    </location>
</feature>
<dbReference type="Proteomes" id="UP000653305">
    <property type="component" value="Unassembled WGS sequence"/>
</dbReference>
<evidence type="ECO:0000256" key="3">
    <source>
        <dbReference type="ARBA" id="ARBA00022989"/>
    </source>
</evidence>
<keyword evidence="3 5" id="KW-1133">Transmembrane helix</keyword>
<comment type="subcellular location">
    <subcellularLocation>
        <location evidence="1">Membrane</location>
        <topology evidence="1">Multi-pass membrane protein</topology>
    </subcellularLocation>
</comment>
<dbReference type="GO" id="GO:0016020">
    <property type="term" value="C:membrane"/>
    <property type="evidence" value="ECO:0007669"/>
    <property type="project" value="UniProtKB-SubCell"/>
</dbReference>
<gene>
    <name evidence="6" type="ORF">PHJA_002889200</name>
</gene>
<feature type="transmembrane region" description="Helical" evidence="5">
    <location>
        <begin position="127"/>
        <end position="146"/>
    </location>
</feature>
<evidence type="ECO:0000256" key="4">
    <source>
        <dbReference type="ARBA" id="ARBA00023136"/>
    </source>
</evidence>
<dbReference type="EMBL" id="BMAC01001512">
    <property type="protein sequence ID" value="GFQ07451.1"/>
    <property type="molecule type" value="Genomic_DNA"/>
</dbReference>
<keyword evidence="4 5" id="KW-0472">Membrane</keyword>
<reference evidence="6" key="1">
    <citation type="submission" date="2020-07" db="EMBL/GenBank/DDBJ databases">
        <title>Ethylene signaling mediates host invasion by parasitic plants.</title>
        <authorList>
            <person name="Yoshida S."/>
        </authorList>
    </citation>
    <scope>NUCLEOTIDE SEQUENCE</scope>
    <source>
        <strain evidence="6">Okayama</strain>
    </source>
</reference>
<sequence length="241" mass="27379">MPSQKDDVEARSDLLLCPLMMHESPELRWAFIRKVYSILTLQLLASIAFAAIVVAVEPVASFFNNTQIGLPVFVVILLTPIIVVCLLYFFRYKHPWNFVLLGIFTLYFGLAFGSVCAFVSGKVVIETVIATAVVVISLTAYTFWAAKRGRDFDFLIPFLLSIVVILLTFTTFQICYPMGKISQTMCSGICVIIFSVHIIYDTSSLMKRNSYDDYIWALVLLYLDVLRIFLELFKIFQATSR</sequence>
<protein>
    <submittedName>
        <fullName evidence="6">Bi1-like protein</fullName>
    </submittedName>
</protein>
<keyword evidence="2 5" id="KW-0812">Transmembrane</keyword>
<accession>A0A830D5T3</accession>
<evidence type="ECO:0000256" key="5">
    <source>
        <dbReference type="RuleBase" id="RU004379"/>
    </source>
</evidence>
<dbReference type="PANTHER" id="PTHR23291">
    <property type="entry name" value="BAX INHIBITOR-RELATED"/>
    <property type="match status" value="1"/>
</dbReference>
<feature type="transmembrane region" description="Helical" evidence="5">
    <location>
        <begin position="68"/>
        <end position="90"/>
    </location>
</feature>
<dbReference type="OrthoDB" id="7933078at2759"/>
<dbReference type="PANTHER" id="PTHR23291:SF31">
    <property type="entry name" value="PROTEIN LIFEGUARD 4"/>
    <property type="match status" value="1"/>
</dbReference>
<evidence type="ECO:0000256" key="2">
    <source>
        <dbReference type="ARBA" id="ARBA00022692"/>
    </source>
</evidence>
<feature type="transmembrane region" description="Helical" evidence="5">
    <location>
        <begin position="152"/>
        <end position="172"/>
    </location>
</feature>
<organism evidence="6 7">
    <name type="scientific">Phtheirospermum japonicum</name>
    <dbReference type="NCBI Taxonomy" id="374723"/>
    <lineage>
        <taxon>Eukaryota</taxon>
        <taxon>Viridiplantae</taxon>
        <taxon>Streptophyta</taxon>
        <taxon>Embryophyta</taxon>
        <taxon>Tracheophyta</taxon>
        <taxon>Spermatophyta</taxon>
        <taxon>Magnoliopsida</taxon>
        <taxon>eudicotyledons</taxon>
        <taxon>Gunneridae</taxon>
        <taxon>Pentapetalae</taxon>
        <taxon>asterids</taxon>
        <taxon>lamiids</taxon>
        <taxon>Lamiales</taxon>
        <taxon>Orobanchaceae</taxon>
        <taxon>Orobanchaceae incertae sedis</taxon>
        <taxon>Phtheirospermum</taxon>
    </lineage>
</organism>
<evidence type="ECO:0000256" key="1">
    <source>
        <dbReference type="ARBA" id="ARBA00004141"/>
    </source>
</evidence>
<dbReference type="AlphaFoldDB" id="A0A830D5T3"/>
<dbReference type="Pfam" id="PF01027">
    <property type="entry name" value="Bax1-I"/>
    <property type="match status" value="1"/>
</dbReference>